<comment type="caution">
    <text evidence="1">The sequence shown here is derived from an EMBL/GenBank/DDBJ whole genome shotgun (WGS) entry which is preliminary data.</text>
</comment>
<evidence type="ECO:0000313" key="2">
    <source>
        <dbReference type="Proteomes" id="UP000886998"/>
    </source>
</evidence>
<gene>
    <name evidence="1" type="ORF">TNIN_29571</name>
</gene>
<dbReference type="EMBL" id="BMAV01014908">
    <property type="protein sequence ID" value="GFY63721.1"/>
    <property type="molecule type" value="Genomic_DNA"/>
</dbReference>
<reference evidence="1" key="1">
    <citation type="submission" date="2020-08" db="EMBL/GenBank/DDBJ databases">
        <title>Multicomponent nature underlies the extraordinary mechanical properties of spider dragline silk.</title>
        <authorList>
            <person name="Kono N."/>
            <person name="Nakamura H."/>
            <person name="Mori M."/>
            <person name="Yoshida Y."/>
            <person name="Ohtoshi R."/>
            <person name="Malay A.D."/>
            <person name="Moran D.A.P."/>
            <person name="Tomita M."/>
            <person name="Numata K."/>
            <person name="Arakawa K."/>
        </authorList>
    </citation>
    <scope>NUCLEOTIDE SEQUENCE</scope>
</reference>
<protein>
    <submittedName>
        <fullName evidence="1">Uncharacterized protein</fullName>
    </submittedName>
</protein>
<organism evidence="1 2">
    <name type="scientific">Trichonephila inaurata madagascariensis</name>
    <dbReference type="NCBI Taxonomy" id="2747483"/>
    <lineage>
        <taxon>Eukaryota</taxon>
        <taxon>Metazoa</taxon>
        <taxon>Ecdysozoa</taxon>
        <taxon>Arthropoda</taxon>
        <taxon>Chelicerata</taxon>
        <taxon>Arachnida</taxon>
        <taxon>Araneae</taxon>
        <taxon>Araneomorphae</taxon>
        <taxon>Entelegynae</taxon>
        <taxon>Araneoidea</taxon>
        <taxon>Nephilidae</taxon>
        <taxon>Trichonephila</taxon>
        <taxon>Trichonephila inaurata</taxon>
    </lineage>
</organism>
<keyword evidence="2" id="KW-1185">Reference proteome</keyword>
<accession>A0A8X6Y310</accession>
<dbReference type="AlphaFoldDB" id="A0A8X6Y310"/>
<name>A0A8X6Y310_9ARAC</name>
<proteinExistence type="predicted"/>
<evidence type="ECO:0000313" key="1">
    <source>
        <dbReference type="EMBL" id="GFY63721.1"/>
    </source>
</evidence>
<dbReference type="Proteomes" id="UP000886998">
    <property type="component" value="Unassembled WGS sequence"/>
</dbReference>
<sequence>MHTRYRGLFTKVVRSYTNTKSKSVDCSHFDRRLDITIRSSYHFAFKPRNEFQLNFIQGAQRSFAYREKAWTTAPHPQLDGLVERFNRTI</sequence>